<dbReference type="GO" id="GO:0005886">
    <property type="term" value="C:plasma membrane"/>
    <property type="evidence" value="ECO:0007669"/>
    <property type="project" value="UniProtKB-SubCell"/>
</dbReference>
<dbReference type="InterPro" id="IPR051817">
    <property type="entry name" value="FDH_cytochrome_b556_subunit"/>
</dbReference>
<dbReference type="GO" id="GO:0022904">
    <property type="term" value="P:respiratory electron transport chain"/>
    <property type="evidence" value="ECO:0007669"/>
    <property type="project" value="InterPro"/>
</dbReference>
<dbReference type="EMBL" id="FOGU01000002">
    <property type="protein sequence ID" value="SER75040.1"/>
    <property type="molecule type" value="Genomic_DNA"/>
</dbReference>
<dbReference type="STRING" id="641238.SAMN04490244_102409"/>
<dbReference type="PANTHER" id="PTHR30074:SF6">
    <property type="entry name" value="FORMATE DEHYDROGENASE GAMMA SUBUNIT"/>
    <property type="match status" value="1"/>
</dbReference>
<keyword evidence="7 14" id="KW-0812">Transmembrane</keyword>
<evidence type="ECO:0000256" key="2">
    <source>
        <dbReference type="ARBA" id="ARBA00004651"/>
    </source>
</evidence>
<feature type="transmembrane region" description="Helical" evidence="14">
    <location>
        <begin position="186"/>
        <end position="208"/>
    </location>
</feature>
<gene>
    <name evidence="16" type="ORF">SAMN04490244_102409</name>
</gene>
<keyword evidence="6" id="KW-0349">Heme</keyword>
<evidence type="ECO:0000256" key="6">
    <source>
        <dbReference type="ARBA" id="ARBA00022617"/>
    </source>
</evidence>
<name>A0A1H9RQE7_9RHOB</name>
<comment type="similarity">
    <text evidence="3">Belongs to the formate dehydrogenase gamma subunit family.</text>
</comment>
<dbReference type="Proteomes" id="UP000198885">
    <property type="component" value="Unassembled WGS sequence"/>
</dbReference>
<dbReference type="InterPro" id="IPR016174">
    <property type="entry name" value="Di-haem_cyt_TM"/>
</dbReference>
<dbReference type="PANTHER" id="PTHR30074">
    <property type="entry name" value="FORMATE DEHYDROGENASE, NITRATE-INDUCIBLE, CYTOCHROME B556 FDN SUBUNIT"/>
    <property type="match status" value="1"/>
</dbReference>
<organism evidence="16 17">
    <name type="scientific">Tranquillimonas rosea</name>
    <dbReference type="NCBI Taxonomy" id="641238"/>
    <lineage>
        <taxon>Bacteria</taxon>
        <taxon>Pseudomonadati</taxon>
        <taxon>Pseudomonadota</taxon>
        <taxon>Alphaproteobacteria</taxon>
        <taxon>Rhodobacterales</taxon>
        <taxon>Roseobacteraceae</taxon>
        <taxon>Tranquillimonas</taxon>
    </lineage>
</organism>
<dbReference type="SUPFAM" id="SSF81342">
    <property type="entry name" value="Transmembrane di-heme cytochromes"/>
    <property type="match status" value="1"/>
</dbReference>
<keyword evidence="8" id="KW-0479">Metal-binding</keyword>
<keyword evidence="12 14" id="KW-0472">Membrane</keyword>
<reference evidence="16 17" key="1">
    <citation type="submission" date="2016-10" db="EMBL/GenBank/DDBJ databases">
        <authorList>
            <person name="de Groot N.N."/>
        </authorList>
    </citation>
    <scope>NUCLEOTIDE SEQUENCE [LARGE SCALE GENOMIC DNA]</scope>
    <source>
        <strain evidence="16 17">DSM 23042</strain>
    </source>
</reference>
<evidence type="ECO:0000256" key="4">
    <source>
        <dbReference type="ARBA" id="ARBA00022448"/>
    </source>
</evidence>
<keyword evidence="9" id="KW-0249">Electron transport</keyword>
<evidence type="ECO:0000313" key="17">
    <source>
        <dbReference type="Proteomes" id="UP000198885"/>
    </source>
</evidence>
<evidence type="ECO:0000256" key="5">
    <source>
        <dbReference type="ARBA" id="ARBA00022475"/>
    </source>
</evidence>
<feature type="transmembrane region" description="Helical" evidence="14">
    <location>
        <begin position="270"/>
        <end position="293"/>
    </location>
</feature>
<feature type="transmembrane region" description="Helical" evidence="14">
    <location>
        <begin position="330"/>
        <end position="355"/>
    </location>
</feature>
<evidence type="ECO:0000256" key="9">
    <source>
        <dbReference type="ARBA" id="ARBA00022982"/>
    </source>
</evidence>
<protein>
    <submittedName>
        <fullName evidence="16">Formate dehydrogenase gamma subunit</fullName>
    </submittedName>
</protein>
<evidence type="ECO:0000256" key="1">
    <source>
        <dbReference type="ARBA" id="ARBA00001971"/>
    </source>
</evidence>
<dbReference type="OrthoDB" id="9790598at2"/>
<dbReference type="GO" id="GO:0009061">
    <property type="term" value="P:anaerobic respiration"/>
    <property type="evidence" value="ECO:0007669"/>
    <property type="project" value="TreeGrafter"/>
</dbReference>
<comment type="cofactor">
    <cofactor evidence="1">
        <name>heme</name>
        <dbReference type="ChEBI" id="CHEBI:30413"/>
    </cofactor>
</comment>
<evidence type="ECO:0000256" key="8">
    <source>
        <dbReference type="ARBA" id="ARBA00022723"/>
    </source>
</evidence>
<dbReference type="AlphaFoldDB" id="A0A1H9RQE7"/>
<proteinExistence type="inferred from homology"/>
<feature type="domain" description="Cytochrome b561 bacterial/Ni-hydrogenase" evidence="15">
    <location>
        <begin position="221"/>
        <end position="400"/>
    </location>
</feature>
<dbReference type="RefSeq" id="WP_092689326.1">
    <property type="nucleotide sequence ID" value="NZ_FOGU01000002.1"/>
</dbReference>
<dbReference type="GO" id="GO:0036397">
    <property type="term" value="F:formate dehydrogenase (quinone) activity"/>
    <property type="evidence" value="ECO:0007669"/>
    <property type="project" value="TreeGrafter"/>
</dbReference>
<keyword evidence="17" id="KW-1185">Reference proteome</keyword>
<dbReference type="InterPro" id="IPR006471">
    <property type="entry name" value="Formate_DH_gsu"/>
</dbReference>
<dbReference type="GO" id="GO:0015944">
    <property type="term" value="P:formate oxidation"/>
    <property type="evidence" value="ECO:0007669"/>
    <property type="project" value="TreeGrafter"/>
</dbReference>
<evidence type="ECO:0000256" key="7">
    <source>
        <dbReference type="ARBA" id="ARBA00022692"/>
    </source>
</evidence>
<dbReference type="NCBIfam" id="TIGR01583">
    <property type="entry name" value="formate-DH-gamm"/>
    <property type="match status" value="1"/>
</dbReference>
<evidence type="ECO:0000259" key="15">
    <source>
        <dbReference type="Pfam" id="PF01292"/>
    </source>
</evidence>
<dbReference type="InterPro" id="IPR011577">
    <property type="entry name" value="Cyt_b561_bac/Ni-Hgenase"/>
</dbReference>
<keyword evidence="5" id="KW-1003">Cell membrane</keyword>
<dbReference type="Gene3D" id="1.20.950.20">
    <property type="entry name" value="Transmembrane di-heme cytochromes, Chain C"/>
    <property type="match status" value="1"/>
</dbReference>
<evidence type="ECO:0000256" key="13">
    <source>
        <dbReference type="SAM" id="MobiDB-lite"/>
    </source>
</evidence>
<dbReference type="GO" id="GO:0046872">
    <property type="term" value="F:metal ion binding"/>
    <property type="evidence" value="ECO:0007669"/>
    <property type="project" value="UniProtKB-KW"/>
</dbReference>
<keyword evidence="10 14" id="KW-1133">Transmembrane helix</keyword>
<feature type="transmembrane region" description="Helical" evidence="14">
    <location>
        <begin position="32"/>
        <end position="54"/>
    </location>
</feature>
<feature type="transmembrane region" description="Helical" evidence="14">
    <location>
        <begin position="229"/>
        <end position="250"/>
    </location>
</feature>
<evidence type="ECO:0000256" key="11">
    <source>
        <dbReference type="ARBA" id="ARBA00023004"/>
    </source>
</evidence>
<feature type="transmembrane region" description="Helical" evidence="14">
    <location>
        <begin position="361"/>
        <end position="385"/>
    </location>
</feature>
<dbReference type="GO" id="GO:0009055">
    <property type="term" value="F:electron transfer activity"/>
    <property type="evidence" value="ECO:0007669"/>
    <property type="project" value="InterPro"/>
</dbReference>
<dbReference type="Pfam" id="PF01292">
    <property type="entry name" value="Ni_hydr_CYTB"/>
    <property type="match status" value="1"/>
</dbReference>
<keyword evidence="11" id="KW-0408">Iron</keyword>
<accession>A0A1H9RQE7</accession>
<evidence type="ECO:0000256" key="12">
    <source>
        <dbReference type="ARBA" id="ARBA00023136"/>
    </source>
</evidence>
<dbReference type="GO" id="GO:0008863">
    <property type="term" value="F:formate dehydrogenase (NAD+) activity"/>
    <property type="evidence" value="ECO:0007669"/>
    <property type="project" value="InterPro"/>
</dbReference>
<dbReference type="GO" id="GO:0009326">
    <property type="term" value="C:formate dehydrogenase complex"/>
    <property type="evidence" value="ECO:0007669"/>
    <property type="project" value="InterPro"/>
</dbReference>
<sequence>MTETSMHTGGTGRAQSVHDGGVRGRDFTGYRIAGAICAVVFLFLLAWQAVYLFAGDSRTIPEVAWSASEFNGETVPEADTGGTLAAEVLTERTRLQDERFRTGPSPEATPPEAALGEGEMLRTGPLDDGSRLTGAWATLDGETGSMLRASDRTEGISSLPYSNADLFERPFARDWRVGIADVVTHMGALAILGMAFLLSAVLALRGRVPIRHGKSGKSVKRFGFVERATHWLTALSFLGLAFTGIAIAYGETLFVPLGERAMGTLGWWSTWGHVLFAPTFTIGLVLMIVMWTARNLPSKLDLNWLAQGGGFFSDEGGHPSARKFNAGQKLIFWSAVLGGLLMILSGVTLMFPFYWLDLGGMSWAMLIHAGIAVLLIAVFLAHIYIGSVGMQGAIDAMWGGDVDRNWAAEHHDLWLRDEVDGKKGTAQ</sequence>
<evidence type="ECO:0000313" key="16">
    <source>
        <dbReference type="EMBL" id="SER75040.1"/>
    </source>
</evidence>
<evidence type="ECO:0000256" key="3">
    <source>
        <dbReference type="ARBA" id="ARBA00010747"/>
    </source>
</evidence>
<keyword evidence="4" id="KW-0813">Transport</keyword>
<feature type="region of interest" description="Disordered" evidence="13">
    <location>
        <begin position="1"/>
        <end position="20"/>
    </location>
</feature>
<comment type="subcellular location">
    <subcellularLocation>
        <location evidence="2">Cell membrane</location>
        <topology evidence="2">Multi-pass membrane protein</topology>
    </subcellularLocation>
</comment>
<evidence type="ECO:0000256" key="14">
    <source>
        <dbReference type="SAM" id="Phobius"/>
    </source>
</evidence>
<evidence type="ECO:0000256" key="10">
    <source>
        <dbReference type="ARBA" id="ARBA00022989"/>
    </source>
</evidence>